<dbReference type="InterPro" id="IPR006203">
    <property type="entry name" value="GHMP_knse_ATP-bd_CS"/>
</dbReference>
<dbReference type="PATRIC" id="fig|414004.10.peg.1476"/>
<protein>
    <recommendedName>
        <fullName evidence="3">mevalonate kinase</fullName>
        <ecNumber evidence="3">2.7.1.36</ecNumber>
    </recommendedName>
</protein>
<evidence type="ECO:0000259" key="14">
    <source>
        <dbReference type="Pfam" id="PF08544"/>
    </source>
</evidence>
<evidence type="ECO:0000256" key="5">
    <source>
        <dbReference type="ARBA" id="ARBA00022516"/>
    </source>
</evidence>
<evidence type="ECO:0000256" key="4">
    <source>
        <dbReference type="ARBA" id="ARBA00022490"/>
    </source>
</evidence>
<evidence type="ECO:0000256" key="2">
    <source>
        <dbReference type="ARBA" id="ARBA00006495"/>
    </source>
</evidence>
<evidence type="ECO:0000313" key="16">
    <source>
        <dbReference type="Proteomes" id="UP000000758"/>
    </source>
</evidence>
<dbReference type="PRINTS" id="PR00959">
    <property type="entry name" value="MEVGALKINASE"/>
</dbReference>
<dbReference type="PROSITE" id="PS00627">
    <property type="entry name" value="GHMP_KINASES_ATP"/>
    <property type="match status" value="1"/>
</dbReference>
<feature type="domain" description="GHMP kinase C-terminal" evidence="14">
    <location>
        <begin position="216"/>
        <end position="289"/>
    </location>
</feature>
<comment type="subcellular location">
    <subcellularLocation>
        <location evidence="1">Cytoplasm</location>
    </subcellularLocation>
</comment>
<keyword evidence="4" id="KW-0963">Cytoplasm</keyword>
<keyword evidence="5" id="KW-0444">Lipid biosynthesis</keyword>
<dbReference type="GO" id="GO:0004496">
    <property type="term" value="F:mevalonate kinase activity"/>
    <property type="evidence" value="ECO:0007669"/>
    <property type="project" value="UniProtKB-EC"/>
</dbReference>
<dbReference type="InterPro" id="IPR036554">
    <property type="entry name" value="GHMP_kinase_C_sf"/>
</dbReference>
<evidence type="ECO:0000256" key="12">
    <source>
        <dbReference type="ARBA" id="ARBA00029438"/>
    </source>
</evidence>
<keyword evidence="11" id="KW-0443">Lipid metabolism</keyword>
<proteinExistence type="inferred from homology"/>
<dbReference type="EnsemblBacteria" id="ABK78233">
    <property type="protein sequence ID" value="ABK78233"/>
    <property type="gene ID" value="CENSYa_1614"/>
</dbReference>
<dbReference type="PANTHER" id="PTHR43290">
    <property type="entry name" value="MEVALONATE KINASE"/>
    <property type="match status" value="1"/>
</dbReference>
<evidence type="ECO:0000256" key="3">
    <source>
        <dbReference type="ARBA" id="ARBA00012103"/>
    </source>
</evidence>
<dbReference type="InterPro" id="IPR014721">
    <property type="entry name" value="Ribsml_uS5_D2-typ_fold_subgr"/>
</dbReference>
<dbReference type="HOGENOM" id="CLU_017814_0_0_2"/>
<dbReference type="InterPro" id="IPR006205">
    <property type="entry name" value="Mev_gal_kin"/>
</dbReference>
<dbReference type="GO" id="GO:0005829">
    <property type="term" value="C:cytosol"/>
    <property type="evidence" value="ECO:0007669"/>
    <property type="project" value="TreeGrafter"/>
</dbReference>
<dbReference type="GO" id="GO:0019287">
    <property type="term" value="P:isopentenyl diphosphate biosynthetic process, mevalonate pathway"/>
    <property type="evidence" value="ECO:0007669"/>
    <property type="project" value="UniProtKB-UniPathway"/>
</dbReference>
<keyword evidence="7" id="KW-0547">Nucleotide-binding</keyword>
<keyword evidence="9" id="KW-0067">ATP-binding</keyword>
<comment type="similarity">
    <text evidence="2">Belongs to the GHMP kinase family. Mevalonate kinase subfamily.</text>
</comment>
<evidence type="ECO:0000256" key="7">
    <source>
        <dbReference type="ARBA" id="ARBA00022741"/>
    </source>
</evidence>
<dbReference type="STRING" id="414004.CENSYa_1614"/>
<reference evidence="15 16" key="1">
    <citation type="journal article" date="2006" name="Proc. Natl. Acad. Sci. U.S.A.">
        <title>Genomic analysis of the uncultivated marine crenarchaeote Cenarchaeum symbiosum.</title>
        <authorList>
            <person name="Hallam S.J."/>
            <person name="Konstantinidis K.T."/>
            <person name="Putnam N."/>
            <person name="Schleper C."/>
            <person name="Watanabe Y."/>
            <person name="Sugahara J."/>
            <person name="Preston C."/>
            <person name="de la Torre J."/>
            <person name="Richardson P.M."/>
            <person name="DeLong E.F."/>
        </authorList>
    </citation>
    <scope>NUCLEOTIDE SEQUENCE [LARGE SCALE GENOMIC DNA]</scope>
    <source>
        <strain evidence="16">A</strain>
    </source>
</reference>
<dbReference type="Proteomes" id="UP000000758">
    <property type="component" value="Chromosome"/>
</dbReference>
<evidence type="ECO:0000256" key="9">
    <source>
        <dbReference type="ARBA" id="ARBA00022840"/>
    </source>
</evidence>
<sequence>MGSAPAKVVLLGEHFVVHGTGALLCAINKRVRVTADIRGDTIRIRSALGDAVLGPGEALPAGHPLGPLAHLAARAISRFGHKGGLEIAVESEIPPGVGLGSSSACCVAAAGALRGLFADPDRADSMAAALEAERTAFGAASGADSAACTYGGIIEYDSISGHHTVEGPLLRLAVADSGRAHSTAEVVRKVDGFRRDNGAEFADLCKKVSGLIPRARAAIEGGDLEGLGSCMSENQECLDRIGVSDGVLRSMVRAGDGPSYGAKVTGAGDGGCVIALADEECIGRVVESLGAASEGSFAASVDPSGLDTF</sequence>
<evidence type="ECO:0000256" key="6">
    <source>
        <dbReference type="ARBA" id="ARBA00022679"/>
    </source>
</evidence>
<feature type="domain" description="GHMP kinase N-terminal" evidence="13">
    <location>
        <begin position="72"/>
        <end position="152"/>
    </location>
</feature>
<evidence type="ECO:0000313" key="15">
    <source>
        <dbReference type="EMBL" id="ABK78233.1"/>
    </source>
</evidence>
<dbReference type="InterPro" id="IPR020568">
    <property type="entry name" value="Ribosomal_Su5_D2-typ_SF"/>
</dbReference>
<keyword evidence="6 15" id="KW-0808">Transferase</keyword>
<evidence type="ECO:0000256" key="11">
    <source>
        <dbReference type="ARBA" id="ARBA00023098"/>
    </source>
</evidence>
<dbReference type="EMBL" id="DP000238">
    <property type="protein sequence ID" value="ABK78233.1"/>
    <property type="molecule type" value="Genomic_DNA"/>
</dbReference>
<keyword evidence="16" id="KW-1185">Reference proteome</keyword>
<dbReference type="KEGG" id="csy:CENSYa_1614"/>
<dbReference type="Pfam" id="PF00288">
    <property type="entry name" value="GHMP_kinases_N"/>
    <property type="match status" value="1"/>
</dbReference>
<dbReference type="InterPro" id="IPR013750">
    <property type="entry name" value="GHMP_kinase_C_dom"/>
</dbReference>
<gene>
    <name evidence="15" type="ordered locus">CENSYa_1614</name>
</gene>
<dbReference type="Gene3D" id="3.30.70.890">
    <property type="entry name" value="GHMP kinase, C-terminal domain"/>
    <property type="match status" value="1"/>
</dbReference>
<accession>A0RY16</accession>
<comment type="pathway">
    <text evidence="12">Isoprenoid biosynthesis; isopentenyl diphosphate biosynthesis via mevalonate pathway; isopentenyl diphosphate from (R)-mevalonate: step 1/3.</text>
</comment>
<dbReference type="UniPathway" id="UPA00057">
    <property type="reaction ID" value="UER00098"/>
</dbReference>
<evidence type="ECO:0000259" key="13">
    <source>
        <dbReference type="Pfam" id="PF00288"/>
    </source>
</evidence>
<evidence type="ECO:0000256" key="10">
    <source>
        <dbReference type="ARBA" id="ARBA00022842"/>
    </source>
</evidence>
<evidence type="ECO:0000256" key="1">
    <source>
        <dbReference type="ARBA" id="ARBA00004496"/>
    </source>
</evidence>
<keyword evidence="8 15" id="KW-0418">Kinase</keyword>
<dbReference type="Gene3D" id="3.30.230.10">
    <property type="match status" value="1"/>
</dbReference>
<dbReference type="GO" id="GO:0005524">
    <property type="term" value="F:ATP binding"/>
    <property type="evidence" value="ECO:0007669"/>
    <property type="project" value="UniProtKB-KW"/>
</dbReference>
<dbReference type="PANTHER" id="PTHR43290:SF2">
    <property type="entry name" value="MEVALONATE KINASE"/>
    <property type="match status" value="1"/>
</dbReference>
<dbReference type="InterPro" id="IPR006204">
    <property type="entry name" value="GHMP_kinase_N_dom"/>
</dbReference>
<dbReference type="NCBIfam" id="TIGR00549">
    <property type="entry name" value="mevalon_kin"/>
    <property type="match status" value="1"/>
</dbReference>
<dbReference type="Pfam" id="PF08544">
    <property type="entry name" value="GHMP_kinases_C"/>
    <property type="match status" value="1"/>
</dbReference>
<evidence type="ECO:0000256" key="8">
    <source>
        <dbReference type="ARBA" id="ARBA00022777"/>
    </source>
</evidence>
<dbReference type="AlphaFoldDB" id="A0RY16"/>
<name>A0RY16_CENSY</name>
<dbReference type="SUPFAM" id="SSF54211">
    <property type="entry name" value="Ribosomal protein S5 domain 2-like"/>
    <property type="match status" value="1"/>
</dbReference>
<dbReference type="EC" id="2.7.1.36" evidence="3"/>
<keyword evidence="10" id="KW-0460">Magnesium</keyword>
<dbReference type="SUPFAM" id="SSF55060">
    <property type="entry name" value="GHMP Kinase, C-terminal domain"/>
    <property type="match status" value="1"/>
</dbReference>
<organism evidence="15 16">
    <name type="scientific">Cenarchaeum symbiosum (strain A)</name>
    <dbReference type="NCBI Taxonomy" id="414004"/>
    <lineage>
        <taxon>Archaea</taxon>
        <taxon>Nitrososphaerota</taxon>
        <taxon>Candidatus Cenarchaeales</taxon>
        <taxon>Candidatus Cenarchaeaceae</taxon>
        <taxon>Candidatus Cenarchaeum</taxon>
    </lineage>
</organism>